<dbReference type="SUPFAM" id="SSF54285">
    <property type="entry name" value="MoaD/ThiS"/>
    <property type="match status" value="1"/>
</dbReference>
<dbReference type="InterPro" id="IPR016155">
    <property type="entry name" value="Mopterin_synth/thiamin_S_b"/>
</dbReference>
<dbReference type="GO" id="GO:0034599">
    <property type="term" value="P:cellular response to oxidative stress"/>
    <property type="evidence" value="ECO:0007669"/>
    <property type="project" value="EnsemblFungi"/>
</dbReference>
<evidence type="ECO:0000256" key="4">
    <source>
        <dbReference type="ARBA" id="ARBA00022786"/>
    </source>
</evidence>
<feature type="cross-link" description="Glycyl lysine isopeptide (Gly-Lys) (interchain with K-? in acceptor proteins)" evidence="5">
    <location>
        <position position="105"/>
    </location>
</feature>
<comment type="similarity">
    <text evidence="5 6">Belongs to the URM1 family.</text>
</comment>
<dbReference type="OrthoDB" id="10248987at2759"/>
<evidence type="ECO:0000313" key="8">
    <source>
        <dbReference type="Proteomes" id="UP000193560"/>
    </source>
</evidence>
<evidence type="ECO:0000256" key="6">
    <source>
        <dbReference type="RuleBase" id="RU361182"/>
    </source>
</evidence>
<feature type="modified residue" description="1-thioglycine" evidence="5">
    <location>
        <position position="105"/>
    </location>
</feature>
<dbReference type="GO" id="GO:0002143">
    <property type="term" value="P:tRNA wobble position uridine thiolation"/>
    <property type="evidence" value="ECO:0007669"/>
    <property type="project" value="EnsemblFungi"/>
</dbReference>
<dbReference type="GO" id="GO:0042803">
    <property type="term" value="F:protein homodimerization activity"/>
    <property type="evidence" value="ECO:0007669"/>
    <property type="project" value="EnsemblFungi"/>
</dbReference>
<proteinExistence type="inferred from homology"/>
<accession>A0A1X2IIK2</accession>
<dbReference type="AlphaFoldDB" id="A0A1X2IIK2"/>
<reference evidence="7 8" key="1">
    <citation type="submission" date="2016-07" db="EMBL/GenBank/DDBJ databases">
        <title>Pervasive Adenine N6-methylation of Active Genes in Fungi.</title>
        <authorList>
            <consortium name="DOE Joint Genome Institute"/>
            <person name="Mondo S.J."/>
            <person name="Dannebaum R.O."/>
            <person name="Kuo R.C."/>
            <person name="Labutti K."/>
            <person name="Haridas S."/>
            <person name="Kuo A."/>
            <person name="Salamov A."/>
            <person name="Ahrendt S.R."/>
            <person name="Lipzen A."/>
            <person name="Sullivan W."/>
            <person name="Andreopoulos W.B."/>
            <person name="Clum A."/>
            <person name="Lindquist E."/>
            <person name="Daum C."/>
            <person name="Ramamoorthy G.K."/>
            <person name="Gryganskyi A."/>
            <person name="Culley D."/>
            <person name="Magnuson J.K."/>
            <person name="James T.Y."/>
            <person name="O'Malley M.A."/>
            <person name="Stajich J.E."/>
            <person name="Spatafora J.W."/>
            <person name="Visel A."/>
            <person name="Grigoriev I.V."/>
        </authorList>
    </citation>
    <scope>NUCLEOTIDE SEQUENCE [LARGE SCALE GENOMIC DNA]</scope>
    <source>
        <strain evidence="7 8">NRRL 1336</strain>
    </source>
</reference>
<organism evidence="7 8">
    <name type="scientific">Absidia repens</name>
    <dbReference type="NCBI Taxonomy" id="90262"/>
    <lineage>
        <taxon>Eukaryota</taxon>
        <taxon>Fungi</taxon>
        <taxon>Fungi incertae sedis</taxon>
        <taxon>Mucoromycota</taxon>
        <taxon>Mucoromycotina</taxon>
        <taxon>Mucoromycetes</taxon>
        <taxon>Mucorales</taxon>
        <taxon>Cunninghamellaceae</taxon>
        <taxon>Absidia</taxon>
    </lineage>
</organism>
<dbReference type="GO" id="GO:0097163">
    <property type="term" value="F:sulfur carrier activity"/>
    <property type="evidence" value="ECO:0007669"/>
    <property type="project" value="EnsemblFungi"/>
</dbReference>
<sequence>MSVLNIKVEFSGGMELLFNNERKHQISLPAHSQKNPSDPATLQDLIFHIRDNLMTDKKDLFVDKDTVRPGILVLINDVDWELCDELEYVLEDKDEVVFISTLHGG</sequence>
<dbReference type="HAMAP" id="MF_03048">
    <property type="entry name" value="Urm1"/>
    <property type="match status" value="1"/>
</dbReference>
<comment type="pathway">
    <text evidence="5 6">tRNA modification; 5-methoxycarbonylmethyl-2-thiouridine-tRNA biosynthesis.</text>
</comment>
<evidence type="ECO:0000256" key="5">
    <source>
        <dbReference type="HAMAP-Rule" id="MF_03048"/>
    </source>
</evidence>
<comment type="PTM">
    <text evidence="5">C-terminal thiocarboxylation occurs in 2 steps, it is first acyl-adenylated (-COAMP) via the hesA/moeB/thiF part of UBA4, then thiocarboxylated (-COSH) via the rhodanese domain of UBA4.</text>
</comment>
<gene>
    <name evidence="5" type="primary">URM1</name>
    <name evidence="7" type="ORF">BCR42DRAFT_374362</name>
</gene>
<evidence type="ECO:0000256" key="1">
    <source>
        <dbReference type="ARBA" id="ARBA00022490"/>
    </source>
</evidence>
<dbReference type="PIRSF" id="PIRSF037379">
    <property type="entry name" value="Ubiquitin-related_modifier_1"/>
    <property type="match status" value="1"/>
</dbReference>
<dbReference type="CDD" id="cd01764">
    <property type="entry name" value="Ubl_Urm1"/>
    <property type="match status" value="1"/>
</dbReference>
<dbReference type="STRING" id="90262.A0A1X2IIK2"/>
<protein>
    <recommendedName>
        <fullName evidence="5 6">Ubiquitin-related modifier 1</fullName>
    </recommendedName>
</protein>
<dbReference type="GO" id="GO:0031386">
    <property type="term" value="F:protein tag activity"/>
    <property type="evidence" value="ECO:0007669"/>
    <property type="project" value="EnsemblFungi"/>
</dbReference>
<dbReference type="GO" id="GO:0005829">
    <property type="term" value="C:cytosol"/>
    <property type="evidence" value="ECO:0007669"/>
    <property type="project" value="UniProtKB-UniRule"/>
</dbReference>
<dbReference type="EMBL" id="MCGE01000010">
    <property type="protein sequence ID" value="ORZ17212.1"/>
    <property type="molecule type" value="Genomic_DNA"/>
</dbReference>
<dbReference type="Proteomes" id="UP000193560">
    <property type="component" value="Unassembled WGS sequence"/>
</dbReference>
<evidence type="ECO:0000313" key="7">
    <source>
        <dbReference type="EMBL" id="ORZ17212.1"/>
    </source>
</evidence>
<evidence type="ECO:0000256" key="3">
    <source>
        <dbReference type="ARBA" id="ARBA00022694"/>
    </source>
</evidence>
<dbReference type="Gene3D" id="3.10.20.30">
    <property type="match status" value="1"/>
</dbReference>
<dbReference type="GO" id="GO:0001403">
    <property type="term" value="P:invasive growth in response to glucose limitation"/>
    <property type="evidence" value="ECO:0007669"/>
    <property type="project" value="EnsemblFungi"/>
</dbReference>
<keyword evidence="8" id="KW-1185">Reference proteome</keyword>
<dbReference type="InterPro" id="IPR015221">
    <property type="entry name" value="Urm1"/>
</dbReference>
<dbReference type="InterPro" id="IPR012675">
    <property type="entry name" value="Beta-grasp_dom_sf"/>
</dbReference>
<comment type="function">
    <text evidence="5">Acts as a sulfur carrier required for 2-thiolation of mcm(5)S(2)U at tRNA wobble positions of cytosolic tRNA(Lys), tRNA(Glu) and tRNA(Gln). Serves as sulfur donor in tRNA 2-thiolation reaction by being thiocarboxylated (-COSH) at its C-terminus by the MOCS3 homolog UBA4. The sulfur is then transferred to tRNA to form 2-thiolation of mcm(5)S(2)U. Prior mcm(5) tRNA modification by the elongator complex is required for 2-thiolation. Also acts as a ubiquitin-like protein (UBL) that is covalently conjugated via an isopeptide bond to lysine residues of target proteins such as AHP1. The thiocarboxylated form serves as substrate for conjugation and oxidative stress specifically induces the formation of UBL-protein conjugates.</text>
</comment>
<comment type="caution">
    <text evidence="7">The sequence shown here is derived from an EMBL/GenBank/DDBJ whole genome shotgun (WGS) entry which is preliminary data.</text>
</comment>
<evidence type="ECO:0000256" key="2">
    <source>
        <dbReference type="ARBA" id="ARBA00022499"/>
    </source>
</evidence>
<dbReference type="UniPathway" id="UPA00988"/>
<keyword evidence="4 5" id="KW-0833">Ubl conjugation pathway</keyword>
<keyword evidence="2 5" id="KW-1017">Isopeptide bond</keyword>
<dbReference type="Pfam" id="PF09138">
    <property type="entry name" value="Urm1"/>
    <property type="match status" value="1"/>
</dbReference>
<dbReference type="PANTHER" id="PTHR14986">
    <property type="entry name" value="RURM1 PROTEIN"/>
    <property type="match status" value="1"/>
</dbReference>
<keyword evidence="3 5" id="KW-0819">tRNA processing</keyword>
<name>A0A1X2IIK2_9FUNG</name>
<comment type="subcellular location">
    <subcellularLocation>
        <location evidence="5 6">Cytoplasm</location>
    </subcellularLocation>
</comment>
<dbReference type="GO" id="GO:0032447">
    <property type="term" value="P:protein urmylation"/>
    <property type="evidence" value="ECO:0007669"/>
    <property type="project" value="UniProtKB-UniRule"/>
</dbReference>
<dbReference type="GO" id="GO:0007114">
    <property type="term" value="P:cell budding"/>
    <property type="evidence" value="ECO:0007669"/>
    <property type="project" value="EnsemblFungi"/>
</dbReference>
<keyword evidence="1 5" id="KW-0963">Cytoplasm</keyword>